<organism evidence="2">
    <name type="scientific">hydrothermal vent metagenome</name>
    <dbReference type="NCBI Taxonomy" id="652676"/>
    <lineage>
        <taxon>unclassified sequences</taxon>
        <taxon>metagenomes</taxon>
        <taxon>ecological metagenomes</taxon>
    </lineage>
</organism>
<dbReference type="AlphaFoldDB" id="A0A3B1DFB4"/>
<dbReference type="InterPro" id="IPR014710">
    <property type="entry name" value="RmlC-like_jellyroll"/>
</dbReference>
<sequence>MEEIRIERNPSEEKLKASGVFSWPVWTKEASEFPWTYDEEETCYFLEGEVVVTPEGGEPVEMGKGNLVTFPKGMSCTWNIRKDVRKHYKFGA</sequence>
<evidence type="ECO:0000313" key="2">
    <source>
        <dbReference type="EMBL" id="VAX34648.1"/>
    </source>
</evidence>
<dbReference type="Pfam" id="PF05899">
    <property type="entry name" value="Cupin_3"/>
    <property type="match status" value="1"/>
</dbReference>
<gene>
    <name evidence="2" type="ORF">MNBD_NITROSPIRAE03-258</name>
</gene>
<evidence type="ECO:0000259" key="1">
    <source>
        <dbReference type="Pfam" id="PF05899"/>
    </source>
</evidence>
<dbReference type="InterPro" id="IPR008579">
    <property type="entry name" value="UGlyAH_Cupin_dom"/>
</dbReference>
<dbReference type="PANTHER" id="PTHR33271:SF22">
    <property type="entry name" value="OS04G0445200 PROTEIN"/>
    <property type="match status" value="1"/>
</dbReference>
<dbReference type="SUPFAM" id="SSF51182">
    <property type="entry name" value="RmlC-like cupins"/>
    <property type="match status" value="1"/>
</dbReference>
<dbReference type="InterPro" id="IPR011051">
    <property type="entry name" value="RmlC_Cupin_sf"/>
</dbReference>
<proteinExistence type="predicted"/>
<name>A0A3B1DFB4_9ZZZZ</name>
<dbReference type="EMBL" id="UOGI01000364">
    <property type="protein sequence ID" value="VAX34648.1"/>
    <property type="molecule type" value="Genomic_DNA"/>
</dbReference>
<dbReference type="PANTHER" id="PTHR33271">
    <property type="entry name" value="OS04G0445200 PROTEIN"/>
    <property type="match status" value="1"/>
</dbReference>
<dbReference type="CDD" id="cd02227">
    <property type="entry name" value="cupin_TM1112-like"/>
    <property type="match status" value="1"/>
</dbReference>
<protein>
    <submittedName>
        <fullName evidence="2">Expressed protein</fullName>
    </submittedName>
</protein>
<dbReference type="Gene3D" id="2.60.120.10">
    <property type="entry name" value="Jelly Rolls"/>
    <property type="match status" value="1"/>
</dbReference>
<reference evidence="2" key="1">
    <citation type="submission" date="2018-06" db="EMBL/GenBank/DDBJ databases">
        <authorList>
            <person name="Zhirakovskaya E."/>
        </authorList>
    </citation>
    <scope>NUCLEOTIDE SEQUENCE</scope>
</reference>
<accession>A0A3B1DFB4</accession>
<feature type="domain" description="(S)-ureidoglycine aminohydrolase cupin" evidence="1">
    <location>
        <begin position="16"/>
        <end position="88"/>
    </location>
</feature>